<keyword evidence="9" id="KW-1185">Reference proteome</keyword>
<dbReference type="PROSITE" id="PS00498">
    <property type="entry name" value="TYROSINASE_2"/>
    <property type="match status" value="1"/>
</dbReference>
<proteinExistence type="inferred from homology"/>
<evidence type="ECO:0000259" key="7">
    <source>
        <dbReference type="PROSITE" id="PS00498"/>
    </source>
</evidence>
<evidence type="ECO:0000313" key="8">
    <source>
        <dbReference type="EMBL" id="GHA72529.1"/>
    </source>
</evidence>
<evidence type="ECO:0000256" key="6">
    <source>
        <dbReference type="SAM" id="MobiDB-lite"/>
    </source>
</evidence>
<gene>
    <name evidence="8" type="ORF">GCM10007067_06300</name>
</gene>
<dbReference type="InterPro" id="IPR008922">
    <property type="entry name" value="Di-copper_centre_dom_sf"/>
</dbReference>
<dbReference type="PANTHER" id="PTHR11474:SF76">
    <property type="entry name" value="SHKT DOMAIN-CONTAINING PROTEIN"/>
    <property type="match status" value="1"/>
</dbReference>
<evidence type="ECO:0000256" key="2">
    <source>
        <dbReference type="ARBA" id="ARBA00009928"/>
    </source>
</evidence>
<dbReference type="InterPro" id="IPR050316">
    <property type="entry name" value="Tyrosinase/Hemocyanin"/>
</dbReference>
<dbReference type="GO" id="GO:0004097">
    <property type="term" value="F:catechol oxidase activity"/>
    <property type="evidence" value="ECO:0007669"/>
    <property type="project" value="InterPro"/>
</dbReference>
<dbReference type="Gene3D" id="1.10.1280.10">
    <property type="entry name" value="Di-copper center containing domain from catechol oxidase"/>
    <property type="match status" value="1"/>
</dbReference>
<evidence type="ECO:0000256" key="4">
    <source>
        <dbReference type="ARBA" id="ARBA00023002"/>
    </source>
</evidence>
<dbReference type="AlphaFoldDB" id="A0A918W4Y4"/>
<feature type="domain" description="Tyrosinase copper-binding" evidence="7">
    <location>
        <begin position="238"/>
        <end position="249"/>
    </location>
</feature>
<reference evidence="8" key="2">
    <citation type="submission" date="2020-09" db="EMBL/GenBank/DDBJ databases">
        <authorList>
            <person name="Sun Q."/>
            <person name="Kim S."/>
        </authorList>
    </citation>
    <scope>NUCLEOTIDE SEQUENCE</scope>
    <source>
        <strain evidence="8">KCTC 23077</strain>
    </source>
</reference>
<dbReference type="Pfam" id="PF12142">
    <property type="entry name" value="PPO1_DWL"/>
    <property type="match status" value="1"/>
</dbReference>
<evidence type="ECO:0000256" key="1">
    <source>
        <dbReference type="ARBA" id="ARBA00001973"/>
    </source>
</evidence>
<comment type="cofactor">
    <cofactor evidence="1">
        <name>Cu(2+)</name>
        <dbReference type="ChEBI" id="CHEBI:29036"/>
    </cofactor>
</comment>
<dbReference type="InterPro" id="IPR022739">
    <property type="entry name" value="Polyphenol_oxidase_cen"/>
</dbReference>
<dbReference type="Proteomes" id="UP000646426">
    <property type="component" value="Unassembled WGS sequence"/>
</dbReference>
<dbReference type="GO" id="GO:0046872">
    <property type="term" value="F:metal ion binding"/>
    <property type="evidence" value="ECO:0007669"/>
    <property type="project" value="UniProtKB-KW"/>
</dbReference>
<dbReference type="SUPFAM" id="SSF48056">
    <property type="entry name" value="Di-copper centre-containing domain"/>
    <property type="match status" value="1"/>
</dbReference>
<dbReference type="InterPro" id="IPR002227">
    <property type="entry name" value="Tyrosinase_Cu-bd"/>
</dbReference>
<evidence type="ECO:0000256" key="5">
    <source>
        <dbReference type="ARBA" id="ARBA00023008"/>
    </source>
</evidence>
<keyword evidence="5" id="KW-0186">Copper</keyword>
<keyword evidence="4" id="KW-0560">Oxidoreductase</keyword>
<evidence type="ECO:0000256" key="3">
    <source>
        <dbReference type="ARBA" id="ARBA00022723"/>
    </source>
</evidence>
<comment type="similarity">
    <text evidence="2">Belongs to the tyrosinase family.</text>
</comment>
<feature type="region of interest" description="Disordered" evidence="6">
    <location>
        <begin position="323"/>
        <end position="342"/>
    </location>
</feature>
<dbReference type="EMBL" id="BMYD01000001">
    <property type="protein sequence ID" value="GHA72529.1"/>
    <property type="molecule type" value="Genomic_DNA"/>
</dbReference>
<accession>A0A918W4Y4</accession>
<protein>
    <recommendedName>
        <fullName evidence="7">Tyrosinase copper-binding domain-containing protein</fullName>
    </recommendedName>
</protein>
<evidence type="ECO:0000313" key="9">
    <source>
        <dbReference type="Proteomes" id="UP000646426"/>
    </source>
</evidence>
<reference evidence="8" key="1">
    <citation type="journal article" date="2014" name="Int. J. Syst. Evol. Microbiol.">
        <title>Complete genome sequence of Corynebacterium casei LMG S-19264T (=DSM 44701T), isolated from a smear-ripened cheese.</title>
        <authorList>
            <consortium name="US DOE Joint Genome Institute (JGI-PGF)"/>
            <person name="Walter F."/>
            <person name="Albersmeier A."/>
            <person name="Kalinowski J."/>
            <person name="Ruckert C."/>
        </authorList>
    </citation>
    <scope>NUCLEOTIDE SEQUENCE</scope>
    <source>
        <strain evidence="8">KCTC 23077</strain>
    </source>
</reference>
<dbReference type="PRINTS" id="PR00092">
    <property type="entry name" value="TYROSINASE"/>
</dbReference>
<dbReference type="RefSeq" id="WP_229792287.1">
    <property type="nucleotide sequence ID" value="NZ_BMYD01000001.1"/>
</dbReference>
<sequence>MSTVPIGLWLASKAHANTPFIRYDIASPEGQSMLATLSTAVKQMKSLSDANPRSWRWQWYTHFVSGSTTKQAEIDRLFSATSWRRVLAEEMWNTCQSHAGQNYNHFLPWHRMYVLYFEQIVREVTGRADFTLPYWNYTSADPAKRGVVPAQFRLRYDSTWAPLYRSNRSTLANSGQPIHQNEPTDVMDVRGLMASESYSNIGSVNGFCRGVDSSIHGRIHVLTGNSTNMGKISYAALDPLFWVHHANIDRMWASWNANGGVNPTSGTWLDREFVFVDGGGQRVSGRLRDFLDASSLGYSYDRLIGPDGSEDGVSTFAAASSARRNSVGRNPERIGSGKPMELGAQPARTTLTIDDGRPETALDPTGQKRTYLVVKDLHTWQQPEALFHLYVTARGGGPVRDYHVGDIHFFDAEFHDHGSSPLDEALGENFNSFDITEVLKRLVARKAIKPGVPLELVVAAGGRPTPGAKPLIGTVQLVWQ</sequence>
<dbReference type="PANTHER" id="PTHR11474">
    <property type="entry name" value="TYROSINASE FAMILY MEMBER"/>
    <property type="match status" value="1"/>
</dbReference>
<keyword evidence="3" id="KW-0479">Metal-binding</keyword>
<dbReference type="Pfam" id="PF00264">
    <property type="entry name" value="Tyrosinase"/>
    <property type="match status" value="2"/>
</dbReference>
<organism evidence="8 9">
    <name type="scientific">Cognatilysobacter bugurensis</name>
    <dbReference type="NCBI Taxonomy" id="543356"/>
    <lineage>
        <taxon>Bacteria</taxon>
        <taxon>Pseudomonadati</taxon>
        <taxon>Pseudomonadota</taxon>
        <taxon>Gammaproteobacteria</taxon>
        <taxon>Lysobacterales</taxon>
        <taxon>Lysobacteraceae</taxon>
        <taxon>Cognatilysobacter</taxon>
    </lineage>
</organism>
<name>A0A918W4Y4_9GAMM</name>
<comment type="caution">
    <text evidence="8">The sequence shown here is derived from an EMBL/GenBank/DDBJ whole genome shotgun (WGS) entry which is preliminary data.</text>
</comment>